<dbReference type="Pfam" id="PF03073">
    <property type="entry name" value="TspO_MBR"/>
    <property type="match status" value="1"/>
</dbReference>
<organism evidence="7 8">
    <name type="scientific">Geodermatophilus maliterrae</name>
    <dbReference type="NCBI Taxonomy" id="3162531"/>
    <lineage>
        <taxon>Bacteria</taxon>
        <taxon>Bacillati</taxon>
        <taxon>Actinomycetota</taxon>
        <taxon>Actinomycetes</taxon>
        <taxon>Geodermatophilales</taxon>
        <taxon>Geodermatophilaceae</taxon>
        <taxon>Geodermatophilus</taxon>
    </lineage>
</organism>
<evidence type="ECO:0000256" key="5">
    <source>
        <dbReference type="ARBA" id="ARBA00023136"/>
    </source>
</evidence>
<evidence type="ECO:0000256" key="1">
    <source>
        <dbReference type="ARBA" id="ARBA00004141"/>
    </source>
</evidence>
<keyword evidence="8" id="KW-1185">Reference proteome</keyword>
<comment type="subcellular location">
    <subcellularLocation>
        <location evidence="1">Membrane</location>
        <topology evidence="1">Multi-pass membrane protein</topology>
    </subcellularLocation>
</comment>
<feature type="transmembrane region" description="Helical" evidence="6">
    <location>
        <begin position="102"/>
        <end position="119"/>
    </location>
</feature>
<comment type="caution">
    <text evidence="7">The sequence shown here is derived from an EMBL/GenBank/DDBJ whole genome shotgun (WGS) entry which is preliminary data.</text>
</comment>
<evidence type="ECO:0000256" key="4">
    <source>
        <dbReference type="ARBA" id="ARBA00022989"/>
    </source>
</evidence>
<dbReference type="NCBIfam" id="TIGR01409">
    <property type="entry name" value="TAT_signal_seq"/>
    <property type="match status" value="1"/>
</dbReference>
<evidence type="ECO:0000313" key="7">
    <source>
        <dbReference type="EMBL" id="MEX5719016.1"/>
    </source>
</evidence>
<keyword evidence="4 6" id="KW-1133">Transmembrane helix</keyword>
<dbReference type="InterPro" id="IPR019546">
    <property type="entry name" value="TAT_signal_bac_arc"/>
</dbReference>
<proteinExistence type="inferred from homology"/>
<feature type="transmembrane region" description="Helical" evidence="6">
    <location>
        <begin position="49"/>
        <end position="66"/>
    </location>
</feature>
<dbReference type="EMBL" id="JBFNXQ010000031">
    <property type="protein sequence ID" value="MEX5719016.1"/>
    <property type="molecule type" value="Genomic_DNA"/>
</dbReference>
<evidence type="ECO:0000256" key="6">
    <source>
        <dbReference type="SAM" id="Phobius"/>
    </source>
</evidence>
<accession>A0ABV3XH40</accession>
<comment type="similarity">
    <text evidence="2">Belongs to the TspO/BZRP family.</text>
</comment>
<name>A0ABV3XH40_9ACTN</name>
<keyword evidence="3 6" id="KW-0812">Transmembrane</keyword>
<dbReference type="InterPro" id="IPR038330">
    <property type="entry name" value="TspO/MBR-related_sf"/>
</dbReference>
<keyword evidence="5 6" id="KW-0472">Membrane</keyword>
<feature type="transmembrane region" description="Helical" evidence="6">
    <location>
        <begin position="131"/>
        <end position="150"/>
    </location>
</feature>
<gene>
    <name evidence="7" type="ORF">ABQ292_11670</name>
</gene>
<protein>
    <submittedName>
        <fullName evidence="7">Tryptophan-rich sensory protein</fullName>
    </submittedName>
</protein>
<dbReference type="Gene3D" id="1.20.1260.100">
    <property type="entry name" value="TspO/MBR protein"/>
    <property type="match status" value="1"/>
</dbReference>
<evidence type="ECO:0000313" key="8">
    <source>
        <dbReference type="Proteomes" id="UP001560045"/>
    </source>
</evidence>
<reference evidence="7 8" key="1">
    <citation type="submission" date="2024-06" db="EMBL/GenBank/DDBJ databases">
        <title>Draft genome sequence of Geodermatophilus badlandi, a novel member of the Geodermatophilaceae isolated from badland sedimentary rocks in the Red desert, Wyoming, USA.</title>
        <authorList>
            <person name="Ben Tekaya S."/>
            <person name="Nouioui I."/>
            <person name="Flores G.M."/>
            <person name="Shaal M.N."/>
            <person name="Bredoire F."/>
            <person name="Basile F."/>
            <person name="Van Diepen L."/>
            <person name="Ward N.L."/>
        </authorList>
    </citation>
    <scope>NUCLEOTIDE SEQUENCE [LARGE SCALE GENOMIC DNA]</scope>
    <source>
        <strain evidence="7 8">WL48A</strain>
    </source>
</reference>
<sequence>MRDVKRRSVLQASACTAAAAVAGNAFVGKPAMDWFRGLTAPRRQLPLPAFLVVGGLYYGIIGYVLARSIDRRDARSTAWSLAVVVGNEAWNGAFFGRRSTRAGFVGLCAFVVPLVALQRSVAGDARSRHALAPYTAYVLVYDLPWTYRLWRLNPTRGRMRLPATGD</sequence>
<dbReference type="Proteomes" id="UP001560045">
    <property type="component" value="Unassembled WGS sequence"/>
</dbReference>
<evidence type="ECO:0000256" key="3">
    <source>
        <dbReference type="ARBA" id="ARBA00022692"/>
    </source>
</evidence>
<dbReference type="InterPro" id="IPR006311">
    <property type="entry name" value="TAT_signal"/>
</dbReference>
<evidence type="ECO:0000256" key="2">
    <source>
        <dbReference type="ARBA" id="ARBA00007524"/>
    </source>
</evidence>
<dbReference type="InterPro" id="IPR004307">
    <property type="entry name" value="TspO_MBR"/>
</dbReference>
<dbReference type="RefSeq" id="WP_369206431.1">
    <property type="nucleotide sequence ID" value="NZ_JBFNXQ010000031.1"/>
</dbReference>
<dbReference type="PROSITE" id="PS51318">
    <property type="entry name" value="TAT"/>
    <property type="match status" value="1"/>
</dbReference>